<keyword evidence="3" id="KW-0378">Hydrolase</keyword>
<keyword evidence="7" id="KW-1185">Reference proteome</keyword>
<dbReference type="PANTHER" id="PTHR31817:SF0">
    <property type="entry name" value="CHROMOSOME UNDETERMINED SCAFFOLD_67, WHOLE GENOME SHOTGUN SEQUENCE"/>
    <property type="match status" value="1"/>
</dbReference>
<accession>A0A0K1ERG3</accession>
<keyword evidence="2" id="KW-0645">Protease</keyword>
<dbReference type="Proteomes" id="UP000067626">
    <property type="component" value="Chromosome"/>
</dbReference>
<comment type="cofactor">
    <cofactor evidence="1">
        <name>Zn(2+)</name>
        <dbReference type="ChEBI" id="CHEBI:29105"/>
    </cofactor>
</comment>
<dbReference type="AlphaFoldDB" id="A0A0K1ERG3"/>
<feature type="region of interest" description="Disordered" evidence="5">
    <location>
        <begin position="1"/>
        <end position="38"/>
    </location>
</feature>
<evidence type="ECO:0000313" key="6">
    <source>
        <dbReference type="EMBL" id="AKT43198.1"/>
    </source>
</evidence>
<dbReference type="GO" id="GO:0080164">
    <property type="term" value="P:regulation of nitric oxide metabolic process"/>
    <property type="evidence" value="ECO:0007669"/>
    <property type="project" value="TreeGrafter"/>
</dbReference>
<gene>
    <name evidence="6" type="ORF">CMC5_074290</name>
</gene>
<dbReference type="PATRIC" id="fig|52.7.peg.8159"/>
<dbReference type="GO" id="GO:0008237">
    <property type="term" value="F:metallopeptidase activity"/>
    <property type="evidence" value="ECO:0007669"/>
    <property type="project" value="UniProtKB-KW"/>
</dbReference>
<proteinExistence type="predicted"/>
<dbReference type="InterPro" id="IPR012548">
    <property type="entry name" value="MATCAP"/>
</dbReference>
<dbReference type="SMART" id="SM01154">
    <property type="entry name" value="DUF1704"/>
    <property type="match status" value="1"/>
</dbReference>
<evidence type="ECO:0000256" key="1">
    <source>
        <dbReference type="ARBA" id="ARBA00001947"/>
    </source>
</evidence>
<evidence type="ECO:0000256" key="4">
    <source>
        <dbReference type="ARBA" id="ARBA00023049"/>
    </source>
</evidence>
<evidence type="ECO:0000256" key="3">
    <source>
        <dbReference type="ARBA" id="ARBA00022801"/>
    </source>
</evidence>
<name>A0A0K1ERG3_CHOCO</name>
<evidence type="ECO:0000256" key="5">
    <source>
        <dbReference type="SAM" id="MobiDB-lite"/>
    </source>
</evidence>
<organism evidence="6 7">
    <name type="scientific">Chondromyces crocatus</name>
    <dbReference type="NCBI Taxonomy" id="52"/>
    <lineage>
        <taxon>Bacteria</taxon>
        <taxon>Pseudomonadati</taxon>
        <taxon>Myxococcota</taxon>
        <taxon>Polyangia</taxon>
        <taxon>Polyangiales</taxon>
        <taxon>Polyangiaceae</taxon>
        <taxon>Chondromyces</taxon>
    </lineage>
</organism>
<reference evidence="6 7" key="1">
    <citation type="submission" date="2015-07" db="EMBL/GenBank/DDBJ databases">
        <title>Genome analysis of myxobacterium Chondromyces crocatus Cm c5 reveals a high potential for natural compound synthesis and the genetic basis for the loss of fruiting body formation.</title>
        <authorList>
            <person name="Zaburannyi N."/>
            <person name="Bunk B."/>
            <person name="Maier J."/>
            <person name="Overmann J."/>
            <person name="Mueller R."/>
        </authorList>
    </citation>
    <scope>NUCLEOTIDE SEQUENCE [LARGE SCALE GENOMIC DNA]</scope>
    <source>
        <strain evidence="6 7">Cm c5</strain>
    </source>
</reference>
<dbReference type="GO" id="GO:0006508">
    <property type="term" value="P:proteolysis"/>
    <property type="evidence" value="ECO:0007669"/>
    <property type="project" value="UniProtKB-KW"/>
</dbReference>
<sequence>MSATPASSVEPCRPSDEHPSTTDAPGFKPAAPDASRTSYQETLATLSQRVLDAQRPIRVLQALRWSGEVEEQFFRSGFRELPSVTYTNDLGFQPDAKIEELEGLLRDIERQLGPNDRLGTILRETADDYRALVQMLTHRGTKAFHEYSRRLFGSPKDVLPDGKTTVREMGSAFQARLTSVCGERLGPEEPRDIPAHQAALELNLRLDRFFGGASIRVEVDDALLADATAGSDYVKIRSGATFSSSDIDILEAHEGWVHVATSLNGQEQPIARWLAKGPPRTTTVQEGLASLIEILTFRSTPRRAKRLNDRLLAVDRAEDGASFIDVFEWYRTEGYTEQECFQSARRVFRGGLLEGTAPFTKDACYCKGIILNYAFMNAAIQQGRAALVPYLFVGKVAHEDISVLHDHVADGIIRPPAYIPAPFRDLNGLAIWLCCSSFFSGLCSQTLTDHYAHILNT</sequence>
<dbReference type="PANTHER" id="PTHR31817">
    <property type="match status" value="1"/>
</dbReference>
<evidence type="ECO:0000256" key="2">
    <source>
        <dbReference type="ARBA" id="ARBA00022670"/>
    </source>
</evidence>
<dbReference type="Pfam" id="PF08014">
    <property type="entry name" value="MATCAP"/>
    <property type="match status" value="1"/>
</dbReference>
<keyword evidence="4" id="KW-0482">Metalloprotease</keyword>
<dbReference type="EMBL" id="CP012159">
    <property type="protein sequence ID" value="AKT43198.1"/>
    <property type="molecule type" value="Genomic_DNA"/>
</dbReference>
<protein>
    <submittedName>
        <fullName evidence="6">Membrane protein</fullName>
    </submittedName>
</protein>
<dbReference type="KEGG" id="ccro:CMC5_074290"/>
<evidence type="ECO:0000313" key="7">
    <source>
        <dbReference type="Proteomes" id="UP000067626"/>
    </source>
</evidence>